<organism evidence="4 5">
    <name type="scientific">Povalibacter uvarum</name>
    <dbReference type="NCBI Taxonomy" id="732238"/>
    <lineage>
        <taxon>Bacteria</taxon>
        <taxon>Pseudomonadati</taxon>
        <taxon>Pseudomonadota</taxon>
        <taxon>Gammaproteobacteria</taxon>
        <taxon>Steroidobacterales</taxon>
        <taxon>Steroidobacteraceae</taxon>
        <taxon>Povalibacter</taxon>
    </lineage>
</organism>
<keyword evidence="1 3" id="KW-0145">Chemotaxis</keyword>
<dbReference type="PANTHER" id="PTHR35147:SF2">
    <property type="entry name" value="CHEMORECEPTOR GLUTAMINE DEAMIDASE CHED-RELATED"/>
    <property type="match status" value="1"/>
</dbReference>
<evidence type="ECO:0000313" key="4">
    <source>
        <dbReference type="EMBL" id="MBB6094255.1"/>
    </source>
</evidence>
<reference evidence="4 5" key="1">
    <citation type="submission" date="2020-08" db="EMBL/GenBank/DDBJ databases">
        <title>Genomic Encyclopedia of Type Strains, Phase IV (KMG-IV): sequencing the most valuable type-strain genomes for metagenomic binning, comparative biology and taxonomic classification.</title>
        <authorList>
            <person name="Goeker M."/>
        </authorList>
    </citation>
    <scope>NUCLEOTIDE SEQUENCE [LARGE SCALE GENOMIC DNA]</scope>
    <source>
        <strain evidence="4 5">DSM 26723</strain>
    </source>
</reference>
<comment type="caution">
    <text evidence="4">The sequence shown here is derived from an EMBL/GenBank/DDBJ whole genome shotgun (WGS) entry which is preliminary data.</text>
</comment>
<dbReference type="EMBL" id="JACHHZ010000003">
    <property type="protein sequence ID" value="MBB6094255.1"/>
    <property type="molecule type" value="Genomic_DNA"/>
</dbReference>
<accession>A0A841HQR9</accession>
<dbReference type="NCBIfam" id="NF010013">
    <property type="entry name" value="PRK13487.1"/>
    <property type="match status" value="1"/>
</dbReference>
<keyword evidence="2 3" id="KW-0378">Hydrolase</keyword>
<proteinExistence type="inferred from homology"/>
<name>A0A841HQR9_9GAMM</name>
<evidence type="ECO:0000313" key="5">
    <source>
        <dbReference type="Proteomes" id="UP000588068"/>
    </source>
</evidence>
<comment type="catalytic activity">
    <reaction evidence="3">
        <text>L-glutaminyl-[protein] + H2O = L-glutamyl-[protein] + NH4(+)</text>
        <dbReference type="Rhea" id="RHEA:16441"/>
        <dbReference type="Rhea" id="RHEA-COMP:10207"/>
        <dbReference type="Rhea" id="RHEA-COMP:10208"/>
        <dbReference type="ChEBI" id="CHEBI:15377"/>
        <dbReference type="ChEBI" id="CHEBI:28938"/>
        <dbReference type="ChEBI" id="CHEBI:29973"/>
        <dbReference type="ChEBI" id="CHEBI:30011"/>
        <dbReference type="EC" id="3.5.1.44"/>
    </reaction>
</comment>
<dbReference type="EC" id="3.5.1.44" evidence="3"/>
<dbReference type="SUPFAM" id="SSF64438">
    <property type="entry name" value="CNF1/YfiH-like putative cysteine hydrolases"/>
    <property type="match status" value="1"/>
</dbReference>
<dbReference type="Proteomes" id="UP000588068">
    <property type="component" value="Unassembled WGS sequence"/>
</dbReference>
<dbReference type="InterPro" id="IPR011324">
    <property type="entry name" value="Cytotoxic_necrot_fac-like_cat"/>
</dbReference>
<dbReference type="GO" id="GO:0050568">
    <property type="term" value="F:protein-glutamine glutaminase activity"/>
    <property type="evidence" value="ECO:0007669"/>
    <property type="project" value="UniProtKB-UniRule"/>
</dbReference>
<dbReference type="InterPro" id="IPR005659">
    <property type="entry name" value="Chemorcpt_Glu_NH3ase_CheD"/>
</dbReference>
<comment type="similarity">
    <text evidence="3">Belongs to the CheD family.</text>
</comment>
<dbReference type="Gene3D" id="3.30.1330.200">
    <property type="match status" value="1"/>
</dbReference>
<gene>
    <name evidence="3" type="primary">cheD</name>
    <name evidence="4" type="ORF">HNQ60_003136</name>
</gene>
<dbReference type="RefSeq" id="WP_184333365.1">
    <property type="nucleotide sequence ID" value="NZ_JACHHZ010000003.1"/>
</dbReference>
<keyword evidence="5" id="KW-1185">Reference proteome</keyword>
<dbReference type="AlphaFoldDB" id="A0A841HQR9"/>
<evidence type="ECO:0000256" key="3">
    <source>
        <dbReference type="HAMAP-Rule" id="MF_01440"/>
    </source>
</evidence>
<evidence type="ECO:0000256" key="2">
    <source>
        <dbReference type="ARBA" id="ARBA00022801"/>
    </source>
</evidence>
<dbReference type="HAMAP" id="MF_01440">
    <property type="entry name" value="CheD"/>
    <property type="match status" value="1"/>
</dbReference>
<comment type="function">
    <text evidence="3">Probably deamidates glutamine residues to glutamate on methyl-accepting chemotaxis receptors (MCPs), playing an important role in chemotaxis.</text>
</comment>
<dbReference type="Pfam" id="PF03975">
    <property type="entry name" value="CheD"/>
    <property type="match status" value="1"/>
</dbReference>
<sequence length="215" mass="23653">MALERHGSAAADLPRVMAGFETIRRYRNSTGQIIAKLLPGDFYVTSSDEVLDTVLGSCVSACIRDPRRGVGGMNHFMLPRPSGNGNDTWDNVAGRATRYGSASMEQLINRILKAGGERSQLEVKIFGGGRVLSSLTDVGNHNVIFVRDFLKQEGLRVVSEDVGETCPRHVQYFPLTGRVRVRHLNSRHSGDVVSHEQKYLTGIEQTPVAGEIDLF</sequence>
<dbReference type="CDD" id="cd16352">
    <property type="entry name" value="CheD"/>
    <property type="match status" value="1"/>
</dbReference>
<dbReference type="PANTHER" id="PTHR35147">
    <property type="entry name" value="CHEMORECEPTOR GLUTAMINE DEAMIDASE CHED-RELATED"/>
    <property type="match status" value="1"/>
</dbReference>
<dbReference type="InterPro" id="IPR038592">
    <property type="entry name" value="CheD-like_sf"/>
</dbReference>
<protein>
    <recommendedName>
        <fullName evidence="3">Probable chemoreceptor glutamine deamidase CheD</fullName>
        <ecNumber evidence="3">3.5.1.44</ecNumber>
    </recommendedName>
</protein>
<evidence type="ECO:0000256" key="1">
    <source>
        <dbReference type="ARBA" id="ARBA00022500"/>
    </source>
</evidence>
<dbReference type="GO" id="GO:0006935">
    <property type="term" value="P:chemotaxis"/>
    <property type="evidence" value="ECO:0007669"/>
    <property type="project" value="UniProtKB-UniRule"/>
</dbReference>